<keyword evidence="2" id="KW-1133">Transmembrane helix</keyword>
<sequence>MHRWMRRSLKGLSLDDVDGEGEIRRGGWIKIDSSDTSVNYLNGSSQCQDIGGGFNGTGKTSGTVQVKFNGTSISFFSFLEGSNVTQPWSSSPARYHIDDAQDTSFTIPASKKMPNGQAADFQNQLLFNASDLSGDKEHGLAITYEGVYDSDKPPIQWLVVDYFLVTPVGMVSTSSGKSKPAMGMILGAAFGGVVGLVLLGLGVWFFMKRWKRNQREGVMDSPWYGGAGGPGMYMGGGHTYAAVTPWGTAVAGAGAVGGRMRSVITLSPPDVDSTHHSYFDPYADSAAGLSSNDSYRSMEGEQRQVVNTTYRRHEDSGVRYGQGSGTHVEDLPPDYTRD</sequence>
<gene>
    <name evidence="3" type="ORF">AAF712_007251</name>
</gene>
<keyword evidence="2" id="KW-0472">Membrane</keyword>
<evidence type="ECO:0000256" key="1">
    <source>
        <dbReference type="SAM" id="MobiDB-lite"/>
    </source>
</evidence>
<proteinExistence type="predicted"/>
<keyword evidence="4" id="KW-1185">Reference proteome</keyword>
<feature type="transmembrane region" description="Helical" evidence="2">
    <location>
        <begin position="181"/>
        <end position="206"/>
    </location>
</feature>
<accession>A0ABR2ZWS4</accession>
<reference evidence="3 4" key="1">
    <citation type="submission" date="2024-05" db="EMBL/GenBank/DDBJ databases">
        <title>A draft genome resource for the thread blight pathogen Marasmius tenuissimus strain MS-2.</title>
        <authorList>
            <person name="Yulfo-Soto G.E."/>
            <person name="Baruah I.K."/>
            <person name="Amoako-Attah I."/>
            <person name="Bukari Y."/>
            <person name="Meinhardt L.W."/>
            <person name="Bailey B.A."/>
            <person name="Cohen S.P."/>
        </authorList>
    </citation>
    <scope>NUCLEOTIDE SEQUENCE [LARGE SCALE GENOMIC DNA]</scope>
    <source>
        <strain evidence="3 4">MS-2</strain>
    </source>
</reference>
<organism evidence="3 4">
    <name type="scientific">Marasmius tenuissimus</name>
    <dbReference type="NCBI Taxonomy" id="585030"/>
    <lineage>
        <taxon>Eukaryota</taxon>
        <taxon>Fungi</taxon>
        <taxon>Dikarya</taxon>
        <taxon>Basidiomycota</taxon>
        <taxon>Agaricomycotina</taxon>
        <taxon>Agaricomycetes</taxon>
        <taxon>Agaricomycetidae</taxon>
        <taxon>Agaricales</taxon>
        <taxon>Marasmiineae</taxon>
        <taxon>Marasmiaceae</taxon>
        <taxon>Marasmius</taxon>
    </lineage>
</organism>
<evidence type="ECO:0000313" key="4">
    <source>
        <dbReference type="Proteomes" id="UP001437256"/>
    </source>
</evidence>
<comment type="caution">
    <text evidence="3">The sequence shown here is derived from an EMBL/GenBank/DDBJ whole genome shotgun (WGS) entry which is preliminary data.</text>
</comment>
<dbReference type="EMBL" id="JBBXMP010000043">
    <property type="protein sequence ID" value="KAL0065765.1"/>
    <property type="molecule type" value="Genomic_DNA"/>
</dbReference>
<feature type="compositionally biased region" description="Basic and acidic residues" evidence="1">
    <location>
        <begin position="327"/>
        <end position="338"/>
    </location>
</feature>
<evidence type="ECO:0000256" key="2">
    <source>
        <dbReference type="SAM" id="Phobius"/>
    </source>
</evidence>
<feature type="region of interest" description="Disordered" evidence="1">
    <location>
        <begin position="290"/>
        <end position="338"/>
    </location>
</feature>
<name>A0ABR2ZWS4_9AGAR</name>
<protein>
    <submittedName>
        <fullName evidence="3">Uncharacterized protein</fullName>
    </submittedName>
</protein>
<dbReference type="Proteomes" id="UP001437256">
    <property type="component" value="Unassembled WGS sequence"/>
</dbReference>
<evidence type="ECO:0000313" key="3">
    <source>
        <dbReference type="EMBL" id="KAL0065765.1"/>
    </source>
</evidence>
<keyword evidence="2" id="KW-0812">Transmembrane</keyword>